<name>K4LJ89_THEPS</name>
<keyword evidence="3" id="KW-0255">Endonuclease</keyword>
<gene>
    <name evidence="8" type="ordered locus">Tph_c19380</name>
</gene>
<proteinExistence type="predicted"/>
<feature type="transmembrane region" description="Helical" evidence="7">
    <location>
        <begin position="14"/>
        <end position="34"/>
    </location>
</feature>
<evidence type="ECO:0000256" key="1">
    <source>
        <dbReference type="ARBA" id="ARBA00022722"/>
    </source>
</evidence>
<evidence type="ECO:0000256" key="2">
    <source>
        <dbReference type="ARBA" id="ARBA00022747"/>
    </source>
</evidence>
<keyword evidence="9" id="KW-1185">Reference proteome</keyword>
<evidence type="ECO:0000313" key="9">
    <source>
        <dbReference type="Proteomes" id="UP000000467"/>
    </source>
</evidence>
<dbReference type="eggNOG" id="ENOG5031D1Z">
    <property type="taxonomic scope" value="Bacteria"/>
</dbReference>
<keyword evidence="7" id="KW-0812">Transmembrane</keyword>
<evidence type="ECO:0000256" key="4">
    <source>
        <dbReference type="ARBA" id="ARBA00022801"/>
    </source>
</evidence>
<keyword evidence="7" id="KW-0472">Membrane</keyword>
<dbReference type="InterPro" id="IPR019045">
    <property type="entry name" value="Restrct_endonuc_II_HinfI"/>
</dbReference>
<dbReference type="GO" id="GO:0009036">
    <property type="term" value="F:type II site-specific deoxyribonuclease activity"/>
    <property type="evidence" value="ECO:0007669"/>
    <property type="project" value="InterPro"/>
</dbReference>
<evidence type="ECO:0000256" key="7">
    <source>
        <dbReference type="SAM" id="Phobius"/>
    </source>
</evidence>
<dbReference type="GO" id="GO:0003677">
    <property type="term" value="F:DNA binding"/>
    <property type="evidence" value="ECO:0007669"/>
    <property type="project" value="InterPro"/>
</dbReference>
<dbReference type="Proteomes" id="UP000000467">
    <property type="component" value="Chromosome"/>
</dbReference>
<evidence type="ECO:0000313" key="8">
    <source>
        <dbReference type="EMBL" id="AFV12132.1"/>
    </source>
</evidence>
<evidence type="ECO:0000256" key="5">
    <source>
        <dbReference type="ARBA" id="ARBA00093760"/>
    </source>
</evidence>
<dbReference type="STRING" id="1089553.Tph_c19380"/>
<reference evidence="8 9" key="1">
    <citation type="journal article" date="2012" name="BMC Genomics">
        <title>Genome-guided analysis of physiological and morphological traits of the fermentative acetate oxidizer Thermacetogenium phaeum.</title>
        <authorList>
            <person name="Oehler D."/>
            <person name="Poehlein A."/>
            <person name="Leimbach A."/>
            <person name="Muller N."/>
            <person name="Daniel R."/>
            <person name="Gottschalk G."/>
            <person name="Schink B."/>
        </authorList>
    </citation>
    <scope>NUCLEOTIDE SEQUENCE [LARGE SCALE GENOMIC DNA]</scope>
    <source>
        <strain evidence="9">ATCC BAA-254 / DSM 26808 / PB</strain>
    </source>
</reference>
<dbReference type="HOGENOM" id="CLU_2107851_0_0_9"/>
<accession>K4LJ89</accession>
<dbReference type="EMBL" id="CP003732">
    <property type="protein sequence ID" value="AFV12132.1"/>
    <property type="molecule type" value="Genomic_DNA"/>
</dbReference>
<keyword evidence="2" id="KW-0680">Restriction system</keyword>
<sequence>MRAQKEAPEYQDSVYQVFFNLMIGKFFLVSKLLFRRGMLLLATEIKLKISTLQRIIRKKLDAYTPETVSMPFHYRLLGKDTCAMFSFLQSMNTTFGMSIWEQVAEIFKQKEQNSK</sequence>
<protein>
    <recommendedName>
        <fullName evidence="6">type II site-specific deoxyribonuclease</fullName>
        <ecNumber evidence="6">3.1.21.4</ecNumber>
    </recommendedName>
</protein>
<organism evidence="8 9">
    <name type="scientific">Thermacetogenium phaeum (strain ATCC BAA-254 / DSM 26808 / PB)</name>
    <dbReference type="NCBI Taxonomy" id="1089553"/>
    <lineage>
        <taxon>Bacteria</taxon>
        <taxon>Bacillati</taxon>
        <taxon>Bacillota</taxon>
        <taxon>Clostridia</taxon>
        <taxon>Thermoanaerobacterales</taxon>
        <taxon>Thermoanaerobacteraceae</taxon>
        <taxon>Thermacetogenium</taxon>
    </lineage>
</organism>
<dbReference type="GO" id="GO:0009307">
    <property type="term" value="P:DNA restriction-modification system"/>
    <property type="evidence" value="ECO:0007669"/>
    <property type="project" value="InterPro"/>
</dbReference>
<keyword evidence="1" id="KW-0540">Nuclease</keyword>
<keyword evidence="7" id="KW-1133">Transmembrane helix</keyword>
<dbReference type="Pfam" id="PF09520">
    <property type="entry name" value="RE_TdeIII"/>
    <property type="match status" value="1"/>
</dbReference>
<keyword evidence="4" id="KW-0378">Hydrolase</keyword>
<dbReference type="EC" id="3.1.21.4" evidence="6"/>
<evidence type="ECO:0000256" key="3">
    <source>
        <dbReference type="ARBA" id="ARBA00022759"/>
    </source>
</evidence>
<dbReference type="KEGG" id="tpz:Tph_c19380"/>
<dbReference type="AlphaFoldDB" id="K4LJ89"/>
<comment type="catalytic activity">
    <reaction evidence="5">
        <text>Endonucleolytic cleavage of DNA to give specific double-stranded fragments with terminal 5'-phosphates.</text>
        <dbReference type="EC" id="3.1.21.4"/>
    </reaction>
</comment>
<evidence type="ECO:0000256" key="6">
    <source>
        <dbReference type="ARBA" id="ARBA00093790"/>
    </source>
</evidence>